<organism evidence="2">
    <name type="scientific">marine sediment metagenome</name>
    <dbReference type="NCBI Taxonomy" id="412755"/>
    <lineage>
        <taxon>unclassified sequences</taxon>
        <taxon>metagenomes</taxon>
        <taxon>ecological metagenomes</taxon>
    </lineage>
</organism>
<reference evidence="2" key="1">
    <citation type="journal article" date="2015" name="Nature">
        <title>Complex archaea that bridge the gap between prokaryotes and eukaryotes.</title>
        <authorList>
            <person name="Spang A."/>
            <person name="Saw J.H."/>
            <person name="Jorgensen S.L."/>
            <person name="Zaremba-Niedzwiedzka K."/>
            <person name="Martijn J."/>
            <person name="Lind A.E."/>
            <person name="van Eijk R."/>
            <person name="Schleper C."/>
            <person name="Guy L."/>
            <person name="Ettema T.J."/>
        </authorList>
    </citation>
    <scope>NUCLEOTIDE SEQUENCE</scope>
</reference>
<feature type="region of interest" description="Disordered" evidence="1">
    <location>
        <begin position="1"/>
        <end position="21"/>
    </location>
</feature>
<dbReference type="AlphaFoldDB" id="A0A0F8ZQS3"/>
<evidence type="ECO:0000256" key="1">
    <source>
        <dbReference type="SAM" id="MobiDB-lite"/>
    </source>
</evidence>
<proteinExistence type="predicted"/>
<comment type="caution">
    <text evidence="2">The sequence shown here is derived from an EMBL/GenBank/DDBJ whole genome shotgun (WGS) entry which is preliminary data.</text>
</comment>
<dbReference type="EMBL" id="LAZR01062087">
    <property type="protein sequence ID" value="KKK62246.1"/>
    <property type="molecule type" value="Genomic_DNA"/>
</dbReference>
<accession>A0A0F8ZQS3</accession>
<sequence>MLNDRANRTGVPVGSDPNEDRIVSRTNVSQTGNLLGTTLQYIERSFPFRLDHVPGSFVNDTTLGGFKNFLENAGELGLPFLIMWNAEDDFTDTTFETDSFWGRLDPGSLGRALSTALATGRRNVGYITS</sequence>
<protein>
    <submittedName>
        <fullName evidence="2">Uncharacterized protein</fullName>
    </submittedName>
</protein>
<evidence type="ECO:0000313" key="2">
    <source>
        <dbReference type="EMBL" id="KKK62246.1"/>
    </source>
</evidence>
<gene>
    <name evidence="2" type="ORF">LCGC14_3006260</name>
</gene>
<name>A0A0F8ZQS3_9ZZZZ</name>